<gene>
    <name evidence="2" type="ORF">F1193_12605</name>
</gene>
<dbReference type="Proteomes" id="UP000323886">
    <property type="component" value="Unassembled WGS sequence"/>
</dbReference>
<dbReference type="Gene3D" id="3.30.2310.20">
    <property type="entry name" value="RelE-like"/>
    <property type="match status" value="1"/>
</dbReference>
<reference evidence="2 3" key="1">
    <citation type="submission" date="2019-09" db="EMBL/GenBank/DDBJ databases">
        <title>Draft Whole-Genome sequence of Blastochloris sulfoviridis DSM 729.</title>
        <authorList>
            <person name="Meyer T.E."/>
            <person name="Kyndt J.A."/>
        </authorList>
    </citation>
    <scope>NUCLEOTIDE SEQUENCE [LARGE SCALE GENOMIC DNA]</scope>
    <source>
        <strain evidence="2 3">DSM 729</strain>
    </source>
</reference>
<dbReference type="RefSeq" id="WP_150098169.1">
    <property type="nucleotide sequence ID" value="NZ_VWPL01000024.1"/>
</dbReference>
<evidence type="ECO:0000313" key="2">
    <source>
        <dbReference type="EMBL" id="KAA5599179.1"/>
    </source>
</evidence>
<sequence>MPRRVVFDPIAERDLDDLYEYIADRSGIANATNFTDRLRAYCLSFDTFPHRGTKRDDLMPGLRTVGWHRRATIAFLVEPGRVLILRVLFRGRDPGASLFR</sequence>
<organism evidence="2 3">
    <name type="scientific">Blastochloris sulfoviridis</name>
    <dbReference type="NCBI Taxonomy" id="50712"/>
    <lineage>
        <taxon>Bacteria</taxon>
        <taxon>Pseudomonadati</taxon>
        <taxon>Pseudomonadota</taxon>
        <taxon>Alphaproteobacteria</taxon>
        <taxon>Hyphomicrobiales</taxon>
        <taxon>Blastochloridaceae</taxon>
        <taxon>Blastochloris</taxon>
    </lineage>
</organism>
<name>A0A5M6HUF0_9HYPH</name>
<dbReference type="InterPro" id="IPR035093">
    <property type="entry name" value="RelE/ParE_toxin_dom_sf"/>
</dbReference>
<dbReference type="EMBL" id="VWPL01000024">
    <property type="protein sequence ID" value="KAA5599179.1"/>
    <property type="molecule type" value="Genomic_DNA"/>
</dbReference>
<proteinExistence type="predicted"/>
<dbReference type="AlphaFoldDB" id="A0A5M6HUF0"/>
<accession>A0A5M6HUF0</accession>
<dbReference type="Pfam" id="PF05016">
    <property type="entry name" value="ParE_toxin"/>
    <property type="match status" value="1"/>
</dbReference>
<dbReference type="OrthoDB" id="9814952at2"/>
<dbReference type="InterPro" id="IPR007712">
    <property type="entry name" value="RelE/ParE_toxin"/>
</dbReference>
<keyword evidence="3" id="KW-1185">Reference proteome</keyword>
<evidence type="ECO:0000256" key="1">
    <source>
        <dbReference type="ARBA" id="ARBA00022649"/>
    </source>
</evidence>
<evidence type="ECO:0000313" key="3">
    <source>
        <dbReference type="Proteomes" id="UP000323886"/>
    </source>
</evidence>
<keyword evidence="1" id="KW-1277">Toxin-antitoxin system</keyword>
<comment type="caution">
    <text evidence="2">The sequence shown here is derived from an EMBL/GenBank/DDBJ whole genome shotgun (WGS) entry which is preliminary data.</text>
</comment>
<protein>
    <submittedName>
        <fullName evidence="2">Type II toxin-antitoxin system RelE/ParE family toxin</fullName>
    </submittedName>
</protein>